<dbReference type="Pfam" id="PF00440">
    <property type="entry name" value="TetR_N"/>
    <property type="match status" value="1"/>
</dbReference>
<dbReference type="GO" id="GO:0003677">
    <property type="term" value="F:DNA binding"/>
    <property type="evidence" value="ECO:0007669"/>
    <property type="project" value="UniProtKB-UniRule"/>
</dbReference>
<dbReference type="Proteomes" id="UP000294257">
    <property type="component" value="Unassembled WGS sequence"/>
</dbReference>
<comment type="caution">
    <text evidence="4">The sequence shown here is derived from an EMBL/GenBank/DDBJ whole genome shotgun (WGS) entry which is preliminary data.</text>
</comment>
<name>A0A4Q7KKH3_9PSEU</name>
<evidence type="ECO:0000256" key="1">
    <source>
        <dbReference type="ARBA" id="ARBA00023125"/>
    </source>
</evidence>
<proteinExistence type="predicted"/>
<protein>
    <submittedName>
        <fullName evidence="4">TetR family transcriptional regulator</fullName>
    </submittedName>
</protein>
<dbReference type="InterPro" id="IPR050624">
    <property type="entry name" value="HTH-type_Tx_Regulator"/>
</dbReference>
<gene>
    <name evidence="4" type="ORF">EV193_108113</name>
</gene>
<dbReference type="Gene3D" id="1.10.10.60">
    <property type="entry name" value="Homeodomain-like"/>
    <property type="match status" value="1"/>
</dbReference>
<dbReference type="PRINTS" id="PR00455">
    <property type="entry name" value="HTHTETR"/>
</dbReference>
<dbReference type="PANTHER" id="PTHR43479:SF11">
    <property type="entry name" value="ACREF_ENVCD OPERON REPRESSOR-RELATED"/>
    <property type="match status" value="1"/>
</dbReference>
<evidence type="ECO:0000313" key="4">
    <source>
        <dbReference type="EMBL" id="RZS34765.1"/>
    </source>
</evidence>
<evidence type="ECO:0000259" key="3">
    <source>
        <dbReference type="PROSITE" id="PS50977"/>
    </source>
</evidence>
<evidence type="ECO:0000256" key="2">
    <source>
        <dbReference type="PROSITE-ProRule" id="PRU00335"/>
    </source>
</evidence>
<dbReference type="PROSITE" id="PS50977">
    <property type="entry name" value="HTH_TETR_2"/>
    <property type="match status" value="1"/>
</dbReference>
<dbReference type="EMBL" id="SGWQ01000008">
    <property type="protein sequence ID" value="RZS34765.1"/>
    <property type="molecule type" value="Genomic_DNA"/>
</dbReference>
<dbReference type="OrthoDB" id="3186364at2"/>
<keyword evidence="1 2" id="KW-0238">DNA-binding</keyword>
<organism evidence="4 5">
    <name type="scientific">Herbihabitans rhizosphaerae</name>
    <dbReference type="NCBI Taxonomy" id="1872711"/>
    <lineage>
        <taxon>Bacteria</taxon>
        <taxon>Bacillati</taxon>
        <taxon>Actinomycetota</taxon>
        <taxon>Actinomycetes</taxon>
        <taxon>Pseudonocardiales</taxon>
        <taxon>Pseudonocardiaceae</taxon>
        <taxon>Herbihabitans</taxon>
    </lineage>
</organism>
<dbReference type="InterPro" id="IPR009057">
    <property type="entry name" value="Homeodomain-like_sf"/>
</dbReference>
<dbReference type="Gene3D" id="1.10.357.10">
    <property type="entry name" value="Tetracycline Repressor, domain 2"/>
    <property type="match status" value="1"/>
</dbReference>
<evidence type="ECO:0000313" key="5">
    <source>
        <dbReference type="Proteomes" id="UP000294257"/>
    </source>
</evidence>
<keyword evidence="5" id="KW-1185">Reference proteome</keyword>
<sequence length="187" mass="20984">MSTRREDTAGRIREVALVLFSEHGYEGTSLRQIAETLGFTKAALYYHYRSKEDILEALLKPIFDEMRHLMDAAPTTVSDPVKLRELLERHTEMLLRHRHVALLLSNDIAIFTKTAIGDRIRAQFDEFQHILVTDDAPLEQRVRMIAAFGALQFAVVSFPDASEDELREPALAAALAVLGQPGGAARE</sequence>
<dbReference type="SUPFAM" id="SSF46689">
    <property type="entry name" value="Homeodomain-like"/>
    <property type="match status" value="1"/>
</dbReference>
<reference evidence="4 5" key="1">
    <citation type="submission" date="2019-02" db="EMBL/GenBank/DDBJ databases">
        <title>Genomic Encyclopedia of Type Strains, Phase IV (KMG-IV): sequencing the most valuable type-strain genomes for metagenomic binning, comparative biology and taxonomic classification.</title>
        <authorList>
            <person name="Goeker M."/>
        </authorList>
    </citation>
    <scope>NUCLEOTIDE SEQUENCE [LARGE SCALE GENOMIC DNA]</scope>
    <source>
        <strain evidence="4 5">DSM 101727</strain>
    </source>
</reference>
<accession>A0A4Q7KKH3</accession>
<dbReference type="AlphaFoldDB" id="A0A4Q7KKH3"/>
<dbReference type="InterPro" id="IPR001647">
    <property type="entry name" value="HTH_TetR"/>
</dbReference>
<feature type="DNA-binding region" description="H-T-H motif" evidence="2">
    <location>
        <begin position="29"/>
        <end position="48"/>
    </location>
</feature>
<dbReference type="RefSeq" id="WP_130346216.1">
    <property type="nucleotide sequence ID" value="NZ_SGWQ01000008.1"/>
</dbReference>
<feature type="domain" description="HTH tetR-type" evidence="3">
    <location>
        <begin position="6"/>
        <end position="66"/>
    </location>
</feature>
<dbReference type="PANTHER" id="PTHR43479">
    <property type="entry name" value="ACREF/ENVCD OPERON REPRESSOR-RELATED"/>
    <property type="match status" value="1"/>
</dbReference>